<dbReference type="SUPFAM" id="SSF46689">
    <property type="entry name" value="Homeodomain-like"/>
    <property type="match status" value="1"/>
</dbReference>
<feature type="DNA-binding region" description="H-T-H motif" evidence="4">
    <location>
        <begin position="33"/>
        <end position="52"/>
    </location>
</feature>
<name>A0A2H5EXZ0_9RHOB</name>
<organism evidence="6 7">
    <name type="scientific">Paracoccus zhejiangensis</name>
    <dbReference type="NCBI Taxonomy" id="1077935"/>
    <lineage>
        <taxon>Bacteria</taxon>
        <taxon>Pseudomonadati</taxon>
        <taxon>Pseudomonadota</taxon>
        <taxon>Alphaproteobacteria</taxon>
        <taxon>Rhodobacterales</taxon>
        <taxon>Paracoccaceae</taxon>
        <taxon>Paracoccus</taxon>
    </lineage>
</organism>
<protein>
    <submittedName>
        <fullName evidence="6">TetR/AcrR family transcriptional regulator</fullName>
    </submittedName>
</protein>
<dbReference type="PANTHER" id="PTHR30055">
    <property type="entry name" value="HTH-TYPE TRANSCRIPTIONAL REGULATOR RUTR"/>
    <property type="match status" value="1"/>
</dbReference>
<dbReference type="KEGG" id="pzh:CX676_08390"/>
<evidence type="ECO:0000259" key="5">
    <source>
        <dbReference type="PROSITE" id="PS50977"/>
    </source>
</evidence>
<evidence type="ECO:0000313" key="6">
    <source>
        <dbReference type="EMBL" id="AUH64169.1"/>
    </source>
</evidence>
<dbReference type="InterPro" id="IPR036271">
    <property type="entry name" value="Tet_transcr_reg_TetR-rel_C_sf"/>
</dbReference>
<dbReference type="InterPro" id="IPR001647">
    <property type="entry name" value="HTH_TetR"/>
</dbReference>
<dbReference type="GO" id="GO:0003700">
    <property type="term" value="F:DNA-binding transcription factor activity"/>
    <property type="evidence" value="ECO:0007669"/>
    <property type="project" value="TreeGrafter"/>
</dbReference>
<dbReference type="EMBL" id="CP025430">
    <property type="protein sequence ID" value="AUH64169.1"/>
    <property type="molecule type" value="Genomic_DNA"/>
</dbReference>
<dbReference type="RefSeq" id="WP_101752207.1">
    <property type="nucleotide sequence ID" value="NZ_CP025430.1"/>
</dbReference>
<evidence type="ECO:0000256" key="4">
    <source>
        <dbReference type="PROSITE-ProRule" id="PRU00335"/>
    </source>
</evidence>
<accession>A0A2H5EXZ0</accession>
<reference evidence="6 7" key="1">
    <citation type="journal article" date="2013" name="Antonie Van Leeuwenhoek">
        <title>Paracoccus zhejiangensis sp. nov., isolated from activated sludge in wastewater-treatment system.</title>
        <authorList>
            <person name="Wu Z.G."/>
            <person name="Zhang D.F."/>
            <person name="Liu Y.L."/>
            <person name="Wang F."/>
            <person name="Jiang X."/>
            <person name="Li C."/>
            <person name="Li S.P."/>
            <person name="Hong Q."/>
            <person name="Li W.J."/>
        </authorList>
    </citation>
    <scope>NUCLEOTIDE SEQUENCE [LARGE SCALE GENOMIC DNA]</scope>
    <source>
        <strain evidence="6 7">J6</strain>
    </source>
</reference>
<evidence type="ECO:0000256" key="1">
    <source>
        <dbReference type="ARBA" id="ARBA00023015"/>
    </source>
</evidence>
<dbReference type="PROSITE" id="PS50977">
    <property type="entry name" value="HTH_TETR_2"/>
    <property type="match status" value="1"/>
</dbReference>
<dbReference type="InterPro" id="IPR009057">
    <property type="entry name" value="Homeodomain-like_sf"/>
</dbReference>
<keyword evidence="1" id="KW-0805">Transcription regulation</keyword>
<dbReference type="Pfam" id="PF13305">
    <property type="entry name" value="TetR_C_33"/>
    <property type="match status" value="1"/>
</dbReference>
<dbReference type="Pfam" id="PF00440">
    <property type="entry name" value="TetR_N"/>
    <property type="match status" value="1"/>
</dbReference>
<proteinExistence type="predicted"/>
<evidence type="ECO:0000313" key="7">
    <source>
        <dbReference type="Proteomes" id="UP000234530"/>
    </source>
</evidence>
<evidence type="ECO:0000256" key="3">
    <source>
        <dbReference type="ARBA" id="ARBA00023163"/>
    </source>
</evidence>
<evidence type="ECO:0000256" key="2">
    <source>
        <dbReference type="ARBA" id="ARBA00023125"/>
    </source>
</evidence>
<dbReference type="AlphaFoldDB" id="A0A2H5EXZ0"/>
<gene>
    <name evidence="6" type="ORF">CX676_08390</name>
</gene>
<dbReference type="InterPro" id="IPR025996">
    <property type="entry name" value="MT1864/Rv1816-like_C"/>
</dbReference>
<keyword evidence="2 4" id="KW-0238">DNA-binding</keyword>
<dbReference type="Proteomes" id="UP000234530">
    <property type="component" value="Chromosome"/>
</dbReference>
<feature type="domain" description="HTH tetR-type" evidence="5">
    <location>
        <begin position="10"/>
        <end position="70"/>
    </location>
</feature>
<dbReference type="SUPFAM" id="SSF48498">
    <property type="entry name" value="Tetracyclin repressor-like, C-terminal domain"/>
    <property type="match status" value="1"/>
</dbReference>
<sequence>MAATKSHHHGNLREALVEASIALLAEGGPGALTLRKAAARAGVSHAAPAHHFDGLPGLLAEIALRGFEMFHAHLDQRCKAETSDDPFAQLMAANSAYVEFARCHRALFQLMFVEVEHSTPPLRLAAMRCYGVLQEKCRPLCGDRDPAAFESAVWALTHGYVALGMAEPRPNAPAQVPSYETLLRMLVRPEGEPAR</sequence>
<dbReference type="GO" id="GO:0000976">
    <property type="term" value="F:transcription cis-regulatory region binding"/>
    <property type="evidence" value="ECO:0007669"/>
    <property type="project" value="TreeGrafter"/>
</dbReference>
<keyword evidence="7" id="KW-1185">Reference proteome</keyword>
<dbReference type="PANTHER" id="PTHR30055:SF220">
    <property type="entry name" value="TETR-FAMILY REGULATORY PROTEIN"/>
    <property type="match status" value="1"/>
</dbReference>
<dbReference type="OrthoDB" id="7056813at2"/>
<keyword evidence="3" id="KW-0804">Transcription</keyword>
<dbReference type="Gene3D" id="1.10.357.10">
    <property type="entry name" value="Tetracycline Repressor, domain 2"/>
    <property type="match status" value="1"/>
</dbReference>
<dbReference type="InterPro" id="IPR050109">
    <property type="entry name" value="HTH-type_TetR-like_transc_reg"/>
</dbReference>